<dbReference type="EC" id="6.3.1.20" evidence="3"/>
<dbReference type="Pfam" id="PF21948">
    <property type="entry name" value="LplA-B_cat"/>
    <property type="match status" value="1"/>
</dbReference>
<comment type="pathway">
    <text evidence="2">Protein modification; protein lipoylation via exogenous pathway; protein N(6)-(lipoyl)lysine from lipoate: step 1/2.</text>
</comment>
<evidence type="ECO:0000259" key="8">
    <source>
        <dbReference type="PROSITE" id="PS51733"/>
    </source>
</evidence>
<protein>
    <recommendedName>
        <fullName evidence="3">lipoate--protein ligase</fullName>
        <ecNumber evidence="3">6.3.1.20</ecNumber>
    </recommendedName>
</protein>
<dbReference type="EMBL" id="CP023173">
    <property type="protein sequence ID" value="ASZ08802.1"/>
    <property type="molecule type" value="Genomic_DNA"/>
</dbReference>
<evidence type="ECO:0000256" key="5">
    <source>
        <dbReference type="ARBA" id="ARBA00022741"/>
    </source>
</evidence>
<feature type="domain" description="BPL/LPL catalytic" evidence="8">
    <location>
        <begin position="27"/>
        <end position="217"/>
    </location>
</feature>
<dbReference type="InterPro" id="IPR019491">
    <property type="entry name" value="Lipoate_protein_ligase_C"/>
</dbReference>
<keyword evidence="4 9" id="KW-0436">Ligase</keyword>
<dbReference type="GO" id="GO:0005524">
    <property type="term" value="F:ATP binding"/>
    <property type="evidence" value="ECO:0007669"/>
    <property type="project" value="UniProtKB-KW"/>
</dbReference>
<dbReference type="GO" id="GO:0016979">
    <property type="term" value="F:lipoate-protein ligase activity"/>
    <property type="evidence" value="ECO:0007669"/>
    <property type="project" value="UniProtKB-EC"/>
</dbReference>
<gene>
    <name evidence="9" type="ORF">CK556_00270</name>
</gene>
<keyword evidence="6" id="KW-0067">ATP-binding</keyword>
<dbReference type="Pfam" id="PF10437">
    <property type="entry name" value="Lip_prot_lig_C"/>
    <property type="match status" value="1"/>
</dbReference>
<evidence type="ECO:0000256" key="3">
    <source>
        <dbReference type="ARBA" id="ARBA00012367"/>
    </source>
</evidence>
<dbReference type="SUPFAM" id="SSF82649">
    <property type="entry name" value="SufE/NifU"/>
    <property type="match status" value="1"/>
</dbReference>
<organism evidence="9 10">
    <name type="scientific">Mesoplasma chauliocola</name>
    <dbReference type="NCBI Taxonomy" id="216427"/>
    <lineage>
        <taxon>Bacteria</taxon>
        <taxon>Bacillati</taxon>
        <taxon>Mycoplasmatota</taxon>
        <taxon>Mollicutes</taxon>
        <taxon>Entomoplasmatales</taxon>
        <taxon>Entomoplasmataceae</taxon>
        <taxon>Mesoplasma</taxon>
    </lineage>
</organism>
<dbReference type="InterPro" id="IPR004562">
    <property type="entry name" value="LipoylTrfase_LipoateP_Ligase"/>
</dbReference>
<evidence type="ECO:0000256" key="1">
    <source>
        <dbReference type="ARBA" id="ARBA00005085"/>
    </source>
</evidence>
<dbReference type="Gene3D" id="3.30.930.10">
    <property type="entry name" value="Bira Bifunctional Protein, Domain 2"/>
    <property type="match status" value="1"/>
</dbReference>
<dbReference type="GO" id="GO:0009249">
    <property type="term" value="P:protein lipoylation"/>
    <property type="evidence" value="ECO:0007669"/>
    <property type="project" value="InterPro"/>
</dbReference>
<dbReference type="CDD" id="cd16443">
    <property type="entry name" value="LplA"/>
    <property type="match status" value="1"/>
</dbReference>
<evidence type="ECO:0000256" key="2">
    <source>
        <dbReference type="ARBA" id="ARBA00005124"/>
    </source>
</evidence>
<proteinExistence type="predicted"/>
<keyword evidence="10" id="KW-1185">Reference proteome</keyword>
<dbReference type="InterPro" id="IPR004143">
    <property type="entry name" value="BPL_LPL_catalytic"/>
</dbReference>
<dbReference type="STRING" id="1336232.GCA_000518825_00675"/>
<dbReference type="SUPFAM" id="SSF55681">
    <property type="entry name" value="Class II aaRS and biotin synthetases"/>
    <property type="match status" value="1"/>
</dbReference>
<dbReference type="RefSeq" id="WP_027875813.1">
    <property type="nucleotide sequence ID" value="NZ_CP023173.1"/>
</dbReference>
<evidence type="ECO:0000313" key="9">
    <source>
        <dbReference type="EMBL" id="ASZ08802.1"/>
    </source>
</evidence>
<keyword evidence="5" id="KW-0547">Nucleotide-binding</keyword>
<dbReference type="PANTHER" id="PTHR12561">
    <property type="entry name" value="LIPOATE-PROTEIN LIGASE"/>
    <property type="match status" value="1"/>
</dbReference>
<comment type="pathway">
    <text evidence="1">Protein modification; protein lipoylation via exogenous pathway; protein N(6)-(lipoyl)lysine from lipoate: step 2/2.</text>
</comment>
<dbReference type="Gene3D" id="3.30.390.50">
    <property type="entry name" value="CO dehydrogenase flavoprotein, C-terminal domain"/>
    <property type="match status" value="1"/>
</dbReference>
<dbReference type="KEGG" id="mchc:CK556_00270"/>
<dbReference type="Proteomes" id="UP000232229">
    <property type="component" value="Chromosome"/>
</dbReference>
<reference evidence="9 10" key="1">
    <citation type="submission" date="2017-08" db="EMBL/GenBank/DDBJ databases">
        <title>Complete Genome Sequence of Mesoplasma chauliocola.</title>
        <authorList>
            <person name="Knight T.F.Jr."/>
            <person name="Citino T."/>
        </authorList>
    </citation>
    <scope>NUCLEOTIDE SEQUENCE [LARGE SCALE GENOMIC DNA]</scope>
    <source>
        <strain evidence="9 10">CHPA-2</strain>
    </source>
</reference>
<name>A0A249SMG9_9MOLU</name>
<dbReference type="GO" id="GO:0005737">
    <property type="term" value="C:cytoplasm"/>
    <property type="evidence" value="ECO:0007669"/>
    <property type="project" value="TreeGrafter"/>
</dbReference>
<comment type="catalytic activity">
    <reaction evidence="7">
        <text>L-lysyl-[lipoyl-carrier protein] + (R)-lipoate + ATP = N(6)-[(R)-lipoyl]-L-lysyl-[lipoyl-carrier protein] + AMP + diphosphate + H(+)</text>
        <dbReference type="Rhea" id="RHEA:49288"/>
        <dbReference type="Rhea" id="RHEA-COMP:10500"/>
        <dbReference type="Rhea" id="RHEA-COMP:10502"/>
        <dbReference type="ChEBI" id="CHEBI:15378"/>
        <dbReference type="ChEBI" id="CHEBI:29969"/>
        <dbReference type="ChEBI" id="CHEBI:30616"/>
        <dbReference type="ChEBI" id="CHEBI:33019"/>
        <dbReference type="ChEBI" id="CHEBI:83088"/>
        <dbReference type="ChEBI" id="CHEBI:83099"/>
        <dbReference type="ChEBI" id="CHEBI:456215"/>
        <dbReference type="EC" id="6.3.1.20"/>
    </reaction>
</comment>
<sequence>MINLIISKSNDPAYNLAVEEFLTYHYSTNDPILYIWQNKDTIVVGRNQNTYAEINIAEAMKDEVKIIRRNTGGGTVFQDMGNVCYSLIVNNDIDSQSNFEVALKPIIEYLRSEGLNANFSGRNDIEIDGYKISGNAQLKTNTKILQHGTLLFDVELPRILKYLNVDPEKIKHQKVKSKPARVANIKAILNSLDKDIELEDFIKNIINSYTKNEEIKWIEFNDSQNLAIKKSYDEKYALREWTFAKNENFEITNKKYLESKGLTEIKINVDKGKIQNIKIFGDFLGYIGTEALEFALINADYDYHTVKNILEKFSLKEIFGDNFESEDILNLIFN</sequence>
<evidence type="ECO:0000256" key="7">
    <source>
        <dbReference type="ARBA" id="ARBA00048037"/>
    </source>
</evidence>
<accession>A0A249SMG9</accession>
<dbReference type="UniPathway" id="UPA00537">
    <property type="reaction ID" value="UER00594"/>
</dbReference>
<dbReference type="PANTHER" id="PTHR12561:SF3">
    <property type="entry name" value="LIPOYLTRANSFERASE 1, MITOCHONDRIAL"/>
    <property type="match status" value="1"/>
</dbReference>
<evidence type="ECO:0000256" key="4">
    <source>
        <dbReference type="ARBA" id="ARBA00022598"/>
    </source>
</evidence>
<evidence type="ECO:0000256" key="6">
    <source>
        <dbReference type="ARBA" id="ARBA00022840"/>
    </source>
</evidence>
<dbReference type="AlphaFoldDB" id="A0A249SMG9"/>
<dbReference type="PROSITE" id="PS51733">
    <property type="entry name" value="BPL_LPL_CATALYTIC"/>
    <property type="match status" value="1"/>
</dbReference>
<evidence type="ECO:0000313" key="10">
    <source>
        <dbReference type="Proteomes" id="UP000232229"/>
    </source>
</evidence>
<dbReference type="InterPro" id="IPR045864">
    <property type="entry name" value="aa-tRNA-synth_II/BPL/LPL"/>
</dbReference>
<dbReference type="GO" id="GO:0017118">
    <property type="term" value="F:lipoyltransferase activity"/>
    <property type="evidence" value="ECO:0007669"/>
    <property type="project" value="TreeGrafter"/>
</dbReference>
<dbReference type="NCBIfam" id="TIGR00545">
    <property type="entry name" value="lipoyltrans"/>
    <property type="match status" value="1"/>
</dbReference>